<dbReference type="EMBL" id="JBJUIK010000003">
    <property type="protein sequence ID" value="KAL3534025.1"/>
    <property type="molecule type" value="Genomic_DNA"/>
</dbReference>
<evidence type="ECO:0000259" key="8">
    <source>
        <dbReference type="PROSITE" id="PS51352"/>
    </source>
</evidence>
<dbReference type="InterPro" id="IPR044794">
    <property type="entry name" value="APRL5/7"/>
</dbReference>
<dbReference type="Pfam" id="PF04756">
    <property type="entry name" value="OST3_OST6"/>
    <property type="match status" value="1"/>
</dbReference>
<comment type="subcellular location">
    <subcellularLocation>
        <location evidence="1">Endoplasmic reticulum membrane</location>
        <topology evidence="1">Multi-pass membrane protein</topology>
    </subcellularLocation>
</comment>
<evidence type="ECO:0000256" key="7">
    <source>
        <dbReference type="SAM" id="SignalP"/>
    </source>
</evidence>
<dbReference type="SUPFAM" id="SSF52833">
    <property type="entry name" value="Thioredoxin-like"/>
    <property type="match status" value="1"/>
</dbReference>
<keyword evidence="3 6" id="KW-0812">Transmembrane</keyword>
<reference evidence="9 10" key="1">
    <citation type="submission" date="2024-11" db="EMBL/GenBank/DDBJ databases">
        <title>A near-complete genome assembly of Cinchona calisaya.</title>
        <authorList>
            <person name="Lian D.C."/>
            <person name="Zhao X.W."/>
            <person name="Wei L."/>
        </authorList>
    </citation>
    <scope>NUCLEOTIDE SEQUENCE [LARGE SCALE GENOMIC DNA]</scope>
    <source>
        <tissue evidence="9">Nenye</tissue>
    </source>
</reference>
<keyword evidence="5 6" id="KW-0472">Membrane</keyword>
<dbReference type="PANTHER" id="PTHR47126:SF3">
    <property type="entry name" value="5'-ADENYLYLSULFATE REDUCTASE-LIKE 5"/>
    <property type="match status" value="1"/>
</dbReference>
<dbReference type="InterPro" id="IPR021149">
    <property type="entry name" value="OligosaccharylTrfase_OST3/OST6"/>
</dbReference>
<dbReference type="GO" id="GO:0005789">
    <property type="term" value="C:endoplasmic reticulum membrane"/>
    <property type="evidence" value="ECO:0007669"/>
    <property type="project" value="UniProtKB-SubCell"/>
</dbReference>
<name>A0ABD3AS56_9GENT</name>
<organism evidence="9 10">
    <name type="scientific">Cinchona calisaya</name>
    <dbReference type="NCBI Taxonomy" id="153742"/>
    <lineage>
        <taxon>Eukaryota</taxon>
        <taxon>Viridiplantae</taxon>
        <taxon>Streptophyta</taxon>
        <taxon>Embryophyta</taxon>
        <taxon>Tracheophyta</taxon>
        <taxon>Spermatophyta</taxon>
        <taxon>Magnoliopsida</taxon>
        <taxon>eudicotyledons</taxon>
        <taxon>Gunneridae</taxon>
        <taxon>Pentapetalae</taxon>
        <taxon>asterids</taxon>
        <taxon>lamiids</taxon>
        <taxon>Gentianales</taxon>
        <taxon>Rubiaceae</taxon>
        <taxon>Cinchonoideae</taxon>
        <taxon>Cinchoneae</taxon>
        <taxon>Cinchona</taxon>
    </lineage>
</organism>
<feature type="transmembrane region" description="Helical" evidence="6">
    <location>
        <begin position="207"/>
        <end position="229"/>
    </location>
</feature>
<keyword evidence="4 6" id="KW-1133">Transmembrane helix</keyword>
<accession>A0ABD3AS56</accession>
<evidence type="ECO:0000256" key="2">
    <source>
        <dbReference type="ARBA" id="ARBA00009561"/>
    </source>
</evidence>
<evidence type="ECO:0000256" key="4">
    <source>
        <dbReference type="ARBA" id="ARBA00022989"/>
    </source>
</evidence>
<protein>
    <recommendedName>
        <fullName evidence="8">Thioredoxin domain-containing protein</fullName>
    </recommendedName>
</protein>
<dbReference type="PANTHER" id="PTHR47126">
    <property type="entry name" value="5'-ADENYLYLSULFATE REDUCTASE-LIKE 7"/>
    <property type="match status" value="1"/>
</dbReference>
<feature type="domain" description="Thioredoxin" evidence="8">
    <location>
        <begin position="42"/>
        <end position="173"/>
    </location>
</feature>
<evidence type="ECO:0000313" key="9">
    <source>
        <dbReference type="EMBL" id="KAL3534025.1"/>
    </source>
</evidence>
<feature type="signal peptide" evidence="7">
    <location>
        <begin position="1"/>
        <end position="29"/>
    </location>
</feature>
<dbReference type="AlphaFoldDB" id="A0ABD3AS56"/>
<dbReference type="InterPro" id="IPR013766">
    <property type="entry name" value="Thioredoxin_domain"/>
</dbReference>
<dbReference type="Gene3D" id="3.40.30.10">
    <property type="entry name" value="Glutaredoxin"/>
    <property type="match status" value="1"/>
</dbReference>
<evidence type="ECO:0000256" key="3">
    <source>
        <dbReference type="ARBA" id="ARBA00022692"/>
    </source>
</evidence>
<dbReference type="InterPro" id="IPR036249">
    <property type="entry name" value="Thioredoxin-like_sf"/>
</dbReference>
<gene>
    <name evidence="9" type="ORF">ACH5RR_007546</name>
</gene>
<sequence>MVGASMRLRLVMVLLCEVCWLCCCSSCVASSLSWSSAPPICPSPQSKIPPFLITTLFSQCHHPNSNSPLQMNGNSLERALSSKSGNMYTAVLFYASWCPFSRNARSTFEVLASMYTQIDHLAVEQYSAMPSLFSRYGIHSLPAVVLVNQTSRTRHYGPKHLDSLMKFYKKTTGHEPVEYIVVDQSGSLGSGGKSVSFAKEILTKERYLLFSMLFLCMRVLVYLFPRVLFHSRTLWMSIRCHLNLELFGETSQNLGRILHMIDVQRVWTKVRLCKSRNFHCGARNARVLASSLASVSLGETSTSRL</sequence>
<evidence type="ECO:0000256" key="5">
    <source>
        <dbReference type="ARBA" id="ARBA00023136"/>
    </source>
</evidence>
<evidence type="ECO:0000313" key="10">
    <source>
        <dbReference type="Proteomes" id="UP001630127"/>
    </source>
</evidence>
<keyword evidence="10" id="KW-1185">Reference proteome</keyword>
<feature type="chain" id="PRO_5044809062" description="Thioredoxin domain-containing protein" evidence="7">
    <location>
        <begin position="30"/>
        <end position="305"/>
    </location>
</feature>
<dbReference type="PROSITE" id="PS51352">
    <property type="entry name" value="THIOREDOXIN_2"/>
    <property type="match status" value="1"/>
</dbReference>
<dbReference type="Proteomes" id="UP001630127">
    <property type="component" value="Unassembled WGS sequence"/>
</dbReference>
<keyword evidence="7" id="KW-0732">Signal</keyword>
<evidence type="ECO:0000256" key="1">
    <source>
        <dbReference type="ARBA" id="ARBA00004477"/>
    </source>
</evidence>
<proteinExistence type="inferred from homology"/>
<evidence type="ECO:0000256" key="6">
    <source>
        <dbReference type="SAM" id="Phobius"/>
    </source>
</evidence>
<comment type="caution">
    <text evidence="9">The sequence shown here is derived from an EMBL/GenBank/DDBJ whole genome shotgun (WGS) entry which is preliminary data.</text>
</comment>
<comment type="similarity">
    <text evidence="2">Belongs to the OST3/OST6 family.</text>
</comment>